<evidence type="ECO:0000256" key="1">
    <source>
        <dbReference type="ARBA" id="ARBA00004651"/>
    </source>
</evidence>
<comment type="similarity">
    <text evidence="2 7">Belongs to the cytochrome c oxidase subunit 3 family.</text>
</comment>
<evidence type="ECO:0000259" key="9">
    <source>
        <dbReference type="PROSITE" id="PS50253"/>
    </source>
</evidence>
<dbReference type="InterPro" id="IPR024791">
    <property type="entry name" value="Cyt_c/ubiquinol_Oxase_su3"/>
</dbReference>
<dbReference type="Proteomes" id="UP000533476">
    <property type="component" value="Unassembled WGS sequence"/>
</dbReference>
<comment type="subcellular location">
    <subcellularLocation>
        <location evidence="1 7">Cell membrane</location>
        <topology evidence="1 7">Multi-pass membrane protein</topology>
    </subcellularLocation>
</comment>
<protein>
    <recommendedName>
        <fullName evidence="9">Heme-copper oxidase subunit III family profile domain-containing protein</fullName>
    </recommendedName>
</protein>
<evidence type="ECO:0000256" key="4">
    <source>
        <dbReference type="ARBA" id="ARBA00022692"/>
    </source>
</evidence>
<keyword evidence="6 8" id="KW-0472">Membrane</keyword>
<dbReference type="EMBL" id="JABBVZ010000021">
    <property type="protein sequence ID" value="NMP22331.1"/>
    <property type="molecule type" value="Genomic_DNA"/>
</dbReference>
<feature type="transmembrane region" description="Helical" evidence="8">
    <location>
        <begin position="89"/>
        <end position="107"/>
    </location>
</feature>
<dbReference type="InterPro" id="IPR035973">
    <property type="entry name" value="Cyt_c_oxidase_su3-like_sf"/>
</dbReference>
<sequence length="184" mass="20902">MENPLNAIDQERHLAALRWGFRLFLGIEIIPFIVLFTLRYELVAWYVAPTVNQWLGAADAFVMLISMGVCVSALGAIRQDDLVKTQHRLKATVGLGLVYMALLIYEWSQRSIPVGTRFGENFYSSLGVSAFYTLAGLFVLVAVAVRSGRARLNAQNYWDIQAVTWYWVFQGFAAIACYLLFYWI</sequence>
<comment type="caution">
    <text evidence="10">The sequence shown here is derived from an EMBL/GenBank/DDBJ whole genome shotgun (WGS) entry which is preliminary data.</text>
</comment>
<feature type="transmembrane region" description="Helical" evidence="8">
    <location>
        <begin position="122"/>
        <end position="145"/>
    </location>
</feature>
<keyword evidence="3" id="KW-1003">Cell membrane</keyword>
<dbReference type="Gene3D" id="1.20.120.80">
    <property type="entry name" value="Cytochrome c oxidase, subunit III, four-helix bundle"/>
    <property type="match status" value="1"/>
</dbReference>
<feature type="transmembrane region" description="Helical" evidence="8">
    <location>
        <begin position="21"/>
        <end position="40"/>
    </location>
</feature>
<dbReference type="AlphaFoldDB" id="A0A7Y0L455"/>
<evidence type="ECO:0000313" key="11">
    <source>
        <dbReference type="Proteomes" id="UP000533476"/>
    </source>
</evidence>
<dbReference type="PANTHER" id="PTHR11403:SF2">
    <property type="entry name" value="CYTOCHROME BO(3) UBIQUINOL OXIDASE SUBUNIT 3"/>
    <property type="match status" value="1"/>
</dbReference>
<dbReference type="SUPFAM" id="SSF81452">
    <property type="entry name" value="Cytochrome c oxidase subunit III-like"/>
    <property type="match status" value="1"/>
</dbReference>
<feature type="transmembrane region" description="Helical" evidence="8">
    <location>
        <begin position="165"/>
        <end position="183"/>
    </location>
</feature>
<evidence type="ECO:0000256" key="5">
    <source>
        <dbReference type="ARBA" id="ARBA00022989"/>
    </source>
</evidence>
<organism evidence="10 11">
    <name type="scientific">Sulfobacillus harzensis</name>
    <dbReference type="NCBI Taxonomy" id="2729629"/>
    <lineage>
        <taxon>Bacteria</taxon>
        <taxon>Bacillati</taxon>
        <taxon>Bacillota</taxon>
        <taxon>Clostridia</taxon>
        <taxon>Eubacteriales</taxon>
        <taxon>Clostridiales Family XVII. Incertae Sedis</taxon>
        <taxon>Sulfobacillus</taxon>
    </lineage>
</organism>
<gene>
    <name evidence="10" type="ORF">HIJ39_08190</name>
</gene>
<proteinExistence type="inferred from homology"/>
<feature type="transmembrane region" description="Helical" evidence="8">
    <location>
        <begin position="60"/>
        <end position="77"/>
    </location>
</feature>
<evidence type="ECO:0000313" key="10">
    <source>
        <dbReference type="EMBL" id="NMP22331.1"/>
    </source>
</evidence>
<evidence type="ECO:0000256" key="3">
    <source>
        <dbReference type="ARBA" id="ARBA00022475"/>
    </source>
</evidence>
<evidence type="ECO:0000256" key="2">
    <source>
        <dbReference type="ARBA" id="ARBA00010581"/>
    </source>
</evidence>
<name>A0A7Y0L455_9FIRM</name>
<keyword evidence="11" id="KW-1185">Reference proteome</keyword>
<dbReference type="PANTHER" id="PTHR11403">
    <property type="entry name" value="CYTOCHROME C OXIDASE SUBUNIT III"/>
    <property type="match status" value="1"/>
</dbReference>
<dbReference type="GO" id="GO:0005886">
    <property type="term" value="C:plasma membrane"/>
    <property type="evidence" value="ECO:0007669"/>
    <property type="project" value="UniProtKB-SubCell"/>
</dbReference>
<dbReference type="InterPro" id="IPR013833">
    <property type="entry name" value="Cyt_c_oxidase_su3_a-hlx"/>
</dbReference>
<dbReference type="PROSITE" id="PS50253">
    <property type="entry name" value="COX3"/>
    <property type="match status" value="1"/>
</dbReference>
<feature type="domain" description="Heme-copper oxidase subunit III family profile" evidence="9">
    <location>
        <begin position="1"/>
        <end position="184"/>
    </location>
</feature>
<reference evidence="10 11" key="1">
    <citation type="submission" date="2020-04" db="EMBL/GenBank/DDBJ databases">
        <authorList>
            <person name="Zhang R."/>
            <person name="Schippers A."/>
        </authorList>
    </citation>
    <scope>NUCLEOTIDE SEQUENCE [LARGE SCALE GENOMIC DNA]</scope>
    <source>
        <strain evidence="10 11">DSM 109850</strain>
    </source>
</reference>
<evidence type="ECO:0000256" key="6">
    <source>
        <dbReference type="ARBA" id="ARBA00023136"/>
    </source>
</evidence>
<keyword evidence="4 7" id="KW-0812">Transmembrane</keyword>
<keyword evidence="5 8" id="KW-1133">Transmembrane helix</keyword>
<dbReference type="GO" id="GO:0004129">
    <property type="term" value="F:cytochrome-c oxidase activity"/>
    <property type="evidence" value="ECO:0007669"/>
    <property type="project" value="InterPro"/>
</dbReference>
<dbReference type="InterPro" id="IPR000298">
    <property type="entry name" value="Cyt_c_oxidase-like_su3"/>
</dbReference>
<dbReference type="GO" id="GO:0019646">
    <property type="term" value="P:aerobic electron transport chain"/>
    <property type="evidence" value="ECO:0007669"/>
    <property type="project" value="InterPro"/>
</dbReference>
<accession>A0A7Y0L455</accession>
<dbReference type="RefSeq" id="WP_169098543.1">
    <property type="nucleotide sequence ID" value="NZ_JABBVZ010000021.1"/>
</dbReference>
<evidence type="ECO:0000256" key="8">
    <source>
        <dbReference type="SAM" id="Phobius"/>
    </source>
</evidence>
<evidence type="ECO:0000256" key="7">
    <source>
        <dbReference type="RuleBase" id="RU003376"/>
    </source>
</evidence>